<dbReference type="RefSeq" id="YP_010086910.1">
    <property type="nucleotide sequence ID" value="NC_055500.1"/>
</dbReference>
<dbReference type="InterPro" id="IPR020201">
    <property type="entry name" value="AcMNPV_Orf52"/>
</dbReference>
<evidence type="ECO:0000313" key="2">
    <source>
        <dbReference type="Proteomes" id="UP000500845"/>
    </source>
</evidence>
<dbReference type="GeneID" id="65102155"/>
<sequence>MNLIEPFIKYSKLYKKLTDPTVRTQFFDQCNERLASFKEPFMRQSSCAVSVCDYCFTDNSGTELCKNCLFPVCILKTDKEFSMYCLLSVCYWEMNMHEVSENDYTVWNARVKMAWTLHETHDKIYKVDIEQCLQCESCVSDSELVTKKFNYDLFCRRCLFPLFQINYI</sequence>
<protein>
    <submittedName>
        <fullName evidence="1">Ac52-like protein</fullName>
    </submittedName>
</protein>
<keyword evidence="2" id="KW-1185">Reference proteome</keyword>
<dbReference type="EMBL" id="MH394321">
    <property type="protein sequence ID" value="AXS67702.1"/>
    <property type="molecule type" value="Genomic_DNA"/>
</dbReference>
<dbReference type="KEGG" id="vg:65102155"/>
<organism evidence="1 2">
    <name type="scientific">Cryptophlebia peltastica nucleopolyhedrovirus</name>
    <dbReference type="NCBI Taxonomy" id="2304025"/>
    <lineage>
        <taxon>Viruses</taxon>
        <taxon>Viruses incertae sedis</taxon>
        <taxon>Naldaviricetes</taxon>
        <taxon>Lefavirales</taxon>
        <taxon>Baculoviridae</taxon>
        <taxon>Alphabaculovirus</taxon>
        <taxon>Alphabaculovirus crypeltasticae</taxon>
    </lineage>
</organism>
<accession>A0A346RNQ5</accession>
<name>A0A346RNQ5_9ABAC</name>
<reference evidence="1 2" key="1">
    <citation type="journal article" date="2018" name="J. Invertebr. Pathol.">
        <title>Morphological, genetic and biological characterisation of a novel alphabaculovirus isolated from Cryptophlebia peltastica (Lepidoptera: Tortricidae).</title>
        <authorList>
            <person name="Marsberg T."/>
            <person name="Jukes M.D."/>
            <person name="Krejmer-Rabalska M."/>
            <person name="Rabalski L."/>
            <person name="Knox C.M."/>
            <person name="Moore S.D."/>
            <person name="Hill M.P."/>
            <person name="Szewczyk B."/>
        </authorList>
    </citation>
    <scope>NUCLEOTIDE SEQUENCE [LARGE SCALE GENOMIC DNA]</scope>
    <source>
        <strain evidence="1">SA</strain>
    </source>
</reference>
<dbReference type="Pfam" id="PF11077">
    <property type="entry name" value="DUF2616"/>
    <property type="match status" value="1"/>
</dbReference>
<evidence type="ECO:0000313" key="1">
    <source>
        <dbReference type="EMBL" id="AXS67702.1"/>
    </source>
</evidence>
<proteinExistence type="predicted"/>
<dbReference type="Proteomes" id="UP000500845">
    <property type="component" value="Segment"/>
</dbReference>